<evidence type="ECO:0000256" key="1">
    <source>
        <dbReference type="SAM" id="Phobius"/>
    </source>
</evidence>
<dbReference type="AlphaFoldDB" id="A0A9P5B6G0"/>
<dbReference type="Proteomes" id="UP000737391">
    <property type="component" value="Unassembled WGS sequence"/>
</dbReference>
<keyword evidence="1" id="KW-0472">Membrane</keyword>
<feature type="transmembrane region" description="Helical" evidence="1">
    <location>
        <begin position="204"/>
        <end position="226"/>
    </location>
</feature>
<protein>
    <submittedName>
        <fullName evidence="2">Uncharacterized protein</fullName>
    </submittedName>
</protein>
<name>A0A9P5B6G0_9HYPO</name>
<accession>A0A9P5B6G0</accession>
<keyword evidence="1" id="KW-1133">Transmembrane helix</keyword>
<evidence type="ECO:0000313" key="2">
    <source>
        <dbReference type="EMBL" id="KAF4496119.1"/>
    </source>
</evidence>
<feature type="transmembrane region" description="Helical" evidence="1">
    <location>
        <begin position="325"/>
        <end position="343"/>
    </location>
</feature>
<reference evidence="2" key="1">
    <citation type="submission" date="2020-01" db="EMBL/GenBank/DDBJ databases">
        <title>Identification and distribution of gene clusters putatively required for synthesis of sphingolipid metabolism inhibitors in phylogenetically diverse species of the filamentous fungus Fusarium.</title>
        <authorList>
            <person name="Kim H.-S."/>
            <person name="Busman M."/>
            <person name="Brown D.W."/>
            <person name="Divon H."/>
            <person name="Uhlig S."/>
            <person name="Proctor R.H."/>
        </authorList>
    </citation>
    <scope>NUCLEOTIDE SEQUENCE</scope>
    <source>
        <strain evidence="2">NRRL 31653</strain>
    </source>
</reference>
<feature type="transmembrane region" description="Helical" evidence="1">
    <location>
        <begin position="158"/>
        <end position="184"/>
    </location>
</feature>
<dbReference type="EMBL" id="LUFC02000569">
    <property type="protein sequence ID" value="KAF4496119.1"/>
    <property type="molecule type" value="Genomic_DNA"/>
</dbReference>
<proteinExistence type="predicted"/>
<organism evidence="2 3">
    <name type="scientific">Fusarium agapanthi</name>
    <dbReference type="NCBI Taxonomy" id="1803897"/>
    <lineage>
        <taxon>Eukaryota</taxon>
        <taxon>Fungi</taxon>
        <taxon>Dikarya</taxon>
        <taxon>Ascomycota</taxon>
        <taxon>Pezizomycotina</taxon>
        <taxon>Sordariomycetes</taxon>
        <taxon>Hypocreomycetidae</taxon>
        <taxon>Hypocreales</taxon>
        <taxon>Nectriaceae</taxon>
        <taxon>Fusarium</taxon>
        <taxon>Fusarium fujikuroi species complex</taxon>
    </lineage>
</organism>
<keyword evidence="3" id="KW-1185">Reference proteome</keyword>
<feature type="transmembrane region" description="Helical" evidence="1">
    <location>
        <begin position="444"/>
        <end position="462"/>
    </location>
</feature>
<feature type="transmembrane region" description="Helical" evidence="1">
    <location>
        <begin position="55"/>
        <end position="77"/>
    </location>
</feature>
<keyword evidence="1" id="KW-0812">Transmembrane</keyword>
<feature type="transmembrane region" description="Helical" evidence="1">
    <location>
        <begin position="363"/>
        <end position="388"/>
    </location>
</feature>
<gene>
    <name evidence="2" type="ORF">FAGAP_7709</name>
</gene>
<feature type="transmembrane region" description="Helical" evidence="1">
    <location>
        <begin position="89"/>
        <end position="111"/>
    </location>
</feature>
<sequence>MATPTFQTEPAPGTTLSSTWKIKLPPGIPPADAWRYLVGIRNTSRSRSTMTRITVGYIAGLVSNYSIGLAITVTYLGAGNEKLVSEAELAILAFTYAFFTIGITIAADAIVPHLWWAAKWSAVQKADLSVKDVRRIPRSDSAISAMTSLLVGPMRARLVAVFYFALRLGPVFGFSLLFGGYTVQCYEEGETYPWSFRVHTNNELLGGGAALALGLPLLCSLILVFLSHKVDSVPRSILAVAVSLFKLIQPLQQRGTMASAKTTIKKLNKAQRFRAVRGDMDGQLILEFAPCDPIVPHPPETAGARALVLSTKYKGSFLLSHTMKVVPLMACSLLIAIGIQVWIQTVNVRGRDDGNVCLPMDQIFGYPGARIALNILVILYGIFTAAGFEKMMHIYRWSVFHHNPIDLILLENLFQGHFLWPYSRFRHLPVLGGRAFTTGMLGTLATRLCIGVIPPLALLTGWDSGERSSMYRGAIFALTWTTFGFMLVSGLVVVLSTRRDYVPDDDPIITAVVMQDLVEQIHQTNSPVLTDAMKIGSIDLNNAVDYDAGISVLRVSVQQQVEAFKVGLYI</sequence>
<feature type="transmembrane region" description="Helical" evidence="1">
    <location>
        <begin position="474"/>
        <end position="495"/>
    </location>
</feature>
<evidence type="ECO:0000313" key="3">
    <source>
        <dbReference type="Proteomes" id="UP000737391"/>
    </source>
</evidence>
<dbReference type="OrthoDB" id="10433838at2759"/>
<comment type="caution">
    <text evidence="2">The sequence shown here is derived from an EMBL/GenBank/DDBJ whole genome shotgun (WGS) entry which is preliminary data.</text>
</comment>